<evidence type="ECO:0000256" key="8">
    <source>
        <dbReference type="ARBA" id="ARBA00023134"/>
    </source>
</evidence>
<keyword evidence="8 9" id="KW-0342">GTP-binding</keyword>
<sequence length="424" mass="47045">MFLDIAKIVIRSGAGGDGAVAWRREKFEPDGGPAGGDGGDGGSVILVADSNVQTLLDFKYKRHFFAENGQPGRNKKQYGKKGEDLYIKVPVGTIVREASSNKLICDLVENGEEFVIAKGGKGGKGNAKFVNSIRQAPKFAEPGENPQEIEVILEVKLIADVGLIGLPNVGKSSILSIISDAKPKIANYHFTTLTPNLGVVKIDFDNNYVIADIPGIIDGASQGVGLGLQFLKHVERTRLLVHVLDMAGSEGRDPIDDFKMIMNELESYSEKLSEKDLFVVANKMDLPGAKENLEVFRLNYPEIDVIETSAATNDGIEKLKYYTYERLKKIKKDYQSFDENDKLDLEKFYKVDRTINVYKSGEEFVVEGYPINELIRKTNFQDFESLRHFEQVLDKMGVMSKLEDLGVQDGDTIHVGDVDIEYFG</sequence>
<dbReference type="PROSITE" id="PS00905">
    <property type="entry name" value="GTP1_OBG"/>
    <property type="match status" value="1"/>
</dbReference>
<feature type="binding site" evidence="9">
    <location>
        <begin position="165"/>
        <end position="172"/>
    </location>
    <ligand>
        <name>GTP</name>
        <dbReference type="ChEBI" id="CHEBI:37565"/>
    </ligand>
</feature>
<evidence type="ECO:0000256" key="6">
    <source>
        <dbReference type="ARBA" id="ARBA00022801"/>
    </source>
</evidence>
<feature type="binding site" evidence="9">
    <location>
        <position position="172"/>
    </location>
    <ligand>
        <name>Mg(2+)</name>
        <dbReference type="ChEBI" id="CHEBI:18420"/>
    </ligand>
</feature>
<dbReference type="PATRIC" id="fig|883114.3.peg.659"/>
<dbReference type="PANTHER" id="PTHR11702:SF31">
    <property type="entry name" value="MITOCHONDRIAL RIBOSOME-ASSOCIATED GTPASE 2"/>
    <property type="match status" value="1"/>
</dbReference>
<dbReference type="EMBL" id="AGEI01000019">
    <property type="protein sequence ID" value="EHR34695.1"/>
    <property type="molecule type" value="Genomic_DNA"/>
</dbReference>
<evidence type="ECO:0000256" key="9">
    <source>
        <dbReference type="HAMAP-Rule" id="MF_01454"/>
    </source>
</evidence>
<dbReference type="NCBIfam" id="TIGR03595">
    <property type="entry name" value="Obg_CgtA_exten"/>
    <property type="match status" value="1"/>
</dbReference>
<evidence type="ECO:0000256" key="1">
    <source>
        <dbReference type="ARBA" id="ARBA00001946"/>
    </source>
</evidence>
<evidence type="ECO:0000256" key="4">
    <source>
        <dbReference type="ARBA" id="ARBA00022723"/>
    </source>
</evidence>
<dbReference type="FunFam" id="2.70.210.12:FF:000001">
    <property type="entry name" value="GTPase Obg"/>
    <property type="match status" value="1"/>
</dbReference>
<dbReference type="HOGENOM" id="CLU_011747_2_1_9"/>
<feature type="domain" description="Obg" evidence="12">
    <location>
        <begin position="1"/>
        <end position="158"/>
    </location>
</feature>
<name>H3NMV4_9FIRM</name>
<dbReference type="Pfam" id="PF01926">
    <property type="entry name" value="MMR_HSR1"/>
    <property type="match status" value="1"/>
</dbReference>
<dbReference type="InterPro" id="IPR045086">
    <property type="entry name" value="OBG_GTPase"/>
</dbReference>
<evidence type="ECO:0000259" key="12">
    <source>
        <dbReference type="PROSITE" id="PS51883"/>
    </source>
</evidence>
<evidence type="ECO:0000313" key="14">
    <source>
        <dbReference type="Proteomes" id="UP000004191"/>
    </source>
</evidence>
<evidence type="ECO:0000259" key="11">
    <source>
        <dbReference type="PROSITE" id="PS51881"/>
    </source>
</evidence>
<evidence type="ECO:0000313" key="13">
    <source>
        <dbReference type="EMBL" id="EHR34695.1"/>
    </source>
</evidence>
<evidence type="ECO:0000256" key="2">
    <source>
        <dbReference type="ARBA" id="ARBA00007699"/>
    </source>
</evidence>
<evidence type="ECO:0000259" key="10">
    <source>
        <dbReference type="PROSITE" id="PS51710"/>
    </source>
</evidence>
<comment type="similarity">
    <text evidence="2 9">Belongs to the TRAFAC class OBG-HflX-like GTPase superfamily. OBG GTPase family.</text>
</comment>
<dbReference type="NCBIfam" id="NF008954">
    <property type="entry name" value="PRK12296.1"/>
    <property type="match status" value="1"/>
</dbReference>
<reference evidence="13 14" key="1">
    <citation type="submission" date="2012-01" db="EMBL/GenBank/DDBJ databases">
        <title>The Genome Sequence of Helcococcus kunzii ATCC 51366.</title>
        <authorList>
            <consortium name="The Broad Institute Genome Sequencing Platform"/>
            <person name="Earl A."/>
            <person name="Ward D."/>
            <person name="Feldgarden M."/>
            <person name="Gevers D."/>
            <person name="Huys G."/>
            <person name="Young S.K."/>
            <person name="Zeng Q."/>
            <person name="Gargeya S."/>
            <person name="Fitzgerald M."/>
            <person name="Haas B."/>
            <person name="Abouelleil A."/>
            <person name="Alvarado L."/>
            <person name="Arachchi H.M."/>
            <person name="Berlin A."/>
            <person name="Chapman S.B."/>
            <person name="Gearin G."/>
            <person name="Goldberg J."/>
            <person name="Griggs A."/>
            <person name="Gujja S."/>
            <person name="Hansen M."/>
            <person name="Heiman D."/>
            <person name="Howarth C."/>
            <person name="Larimer J."/>
            <person name="Lui A."/>
            <person name="MacDonald P.J.P."/>
            <person name="McCowen C."/>
            <person name="Montmayeur A."/>
            <person name="Murphy C."/>
            <person name="Neiman D."/>
            <person name="Pearson M."/>
            <person name="Priest M."/>
            <person name="Roberts A."/>
            <person name="Saif S."/>
            <person name="Shea T."/>
            <person name="Sisk P."/>
            <person name="Stolte C."/>
            <person name="Sykes S."/>
            <person name="Wortman J."/>
            <person name="Nusbaum C."/>
            <person name="Birren B."/>
        </authorList>
    </citation>
    <scope>NUCLEOTIDE SEQUENCE [LARGE SCALE GENOMIC DNA]</scope>
    <source>
        <strain evidence="13 14">ATCC 51366</strain>
    </source>
</reference>
<protein>
    <recommendedName>
        <fullName evidence="9">GTPase Obg</fullName>
        <ecNumber evidence="9">3.6.5.-</ecNumber>
    </recommendedName>
    <alternativeName>
        <fullName evidence="9">GTP-binding protein Obg</fullName>
    </alternativeName>
</protein>
<accession>H3NMV4</accession>
<comment type="function">
    <text evidence="9">An essential GTPase which binds GTP, GDP and possibly (p)ppGpp with moderate affinity, with high nucleotide exchange rates and a fairly low GTP hydrolysis rate. Plays a role in control of the cell cycle, stress response, ribosome biogenesis and in those bacteria that undergo differentiation, in morphogenesis control.</text>
</comment>
<dbReference type="InterPro" id="IPR027417">
    <property type="entry name" value="P-loop_NTPase"/>
</dbReference>
<dbReference type="GO" id="GO:0005525">
    <property type="term" value="F:GTP binding"/>
    <property type="evidence" value="ECO:0007669"/>
    <property type="project" value="UniProtKB-UniRule"/>
</dbReference>
<dbReference type="PROSITE" id="PS51881">
    <property type="entry name" value="OCT"/>
    <property type="match status" value="1"/>
</dbReference>
<feature type="binding site" evidence="9">
    <location>
        <begin position="212"/>
        <end position="215"/>
    </location>
    <ligand>
        <name>GTP</name>
        <dbReference type="ChEBI" id="CHEBI:37565"/>
    </ligand>
</feature>
<dbReference type="NCBIfam" id="NF008955">
    <property type="entry name" value="PRK12297.1"/>
    <property type="match status" value="1"/>
</dbReference>
<dbReference type="STRING" id="883114.HMPREF9709_00665"/>
<keyword evidence="3 9" id="KW-0963">Cytoplasm</keyword>
<dbReference type="AlphaFoldDB" id="H3NMV4"/>
<feature type="binding site" evidence="9">
    <location>
        <begin position="309"/>
        <end position="311"/>
    </location>
    <ligand>
        <name>GTP</name>
        <dbReference type="ChEBI" id="CHEBI:37565"/>
    </ligand>
</feature>
<keyword evidence="7 9" id="KW-0460">Magnesium</keyword>
<evidence type="ECO:0000256" key="5">
    <source>
        <dbReference type="ARBA" id="ARBA00022741"/>
    </source>
</evidence>
<dbReference type="EC" id="3.6.5.-" evidence="9"/>
<dbReference type="SUPFAM" id="SSF102741">
    <property type="entry name" value="Obg GTP-binding protein C-terminal domain"/>
    <property type="match status" value="1"/>
</dbReference>
<dbReference type="SUPFAM" id="SSF82051">
    <property type="entry name" value="Obg GTP-binding protein N-terminal domain"/>
    <property type="match status" value="1"/>
</dbReference>
<dbReference type="InterPro" id="IPR036346">
    <property type="entry name" value="GTP-bd_prot_GTP1/OBG_C_sf"/>
</dbReference>
<feature type="binding site" evidence="9">
    <location>
        <position position="192"/>
    </location>
    <ligand>
        <name>Mg(2+)</name>
        <dbReference type="ChEBI" id="CHEBI:18420"/>
    </ligand>
</feature>
<dbReference type="PANTHER" id="PTHR11702">
    <property type="entry name" value="DEVELOPMENTALLY REGULATED GTP-BINDING PROTEIN-RELATED"/>
    <property type="match status" value="1"/>
</dbReference>
<keyword evidence="4 9" id="KW-0479">Metal-binding</keyword>
<dbReference type="HAMAP" id="MF_01454">
    <property type="entry name" value="GTPase_Obg"/>
    <property type="match status" value="1"/>
</dbReference>
<feature type="domain" description="OBG-type G" evidence="10">
    <location>
        <begin position="159"/>
        <end position="328"/>
    </location>
</feature>
<keyword evidence="14" id="KW-1185">Reference proteome</keyword>
<dbReference type="GO" id="GO:0042254">
    <property type="term" value="P:ribosome biogenesis"/>
    <property type="evidence" value="ECO:0007669"/>
    <property type="project" value="UniProtKB-UniRule"/>
</dbReference>
<comment type="caution">
    <text evidence="13">The sequence shown here is derived from an EMBL/GenBank/DDBJ whole genome shotgun (WGS) entry which is preliminary data.</text>
</comment>
<dbReference type="eggNOG" id="COG0536">
    <property type="taxonomic scope" value="Bacteria"/>
</dbReference>
<dbReference type="SUPFAM" id="SSF52540">
    <property type="entry name" value="P-loop containing nucleoside triphosphate hydrolases"/>
    <property type="match status" value="1"/>
</dbReference>
<dbReference type="NCBIfam" id="NF008956">
    <property type="entry name" value="PRK12299.1"/>
    <property type="match status" value="1"/>
</dbReference>
<dbReference type="OrthoDB" id="9807318at2"/>
<dbReference type="InterPro" id="IPR031167">
    <property type="entry name" value="G_OBG"/>
</dbReference>
<dbReference type="Gene3D" id="3.30.300.350">
    <property type="entry name" value="GTP-binding protein OBG, C-terminal domain"/>
    <property type="match status" value="1"/>
</dbReference>
<dbReference type="Pfam" id="PF09269">
    <property type="entry name" value="DUF1967"/>
    <property type="match status" value="1"/>
</dbReference>
<dbReference type="PROSITE" id="PS51883">
    <property type="entry name" value="OBG"/>
    <property type="match status" value="1"/>
</dbReference>
<dbReference type="Proteomes" id="UP000004191">
    <property type="component" value="Unassembled WGS sequence"/>
</dbReference>
<gene>
    <name evidence="9" type="primary">obg</name>
    <name evidence="13" type="ORF">HMPREF9709_00665</name>
</gene>
<dbReference type="NCBIfam" id="TIGR02729">
    <property type="entry name" value="Obg_CgtA"/>
    <property type="match status" value="1"/>
</dbReference>
<dbReference type="GO" id="GO:0000287">
    <property type="term" value="F:magnesium ion binding"/>
    <property type="evidence" value="ECO:0007669"/>
    <property type="project" value="InterPro"/>
</dbReference>
<dbReference type="PIRSF" id="PIRSF002401">
    <property type="entry name" value="GTP_bd_Obg/CgtA"/>
    <property type="match status" value="1"/>
</dbReference>
<dbReference type="GO" id="GO:0005737">
    <property type="term" value="C:cytoplasm"/>
    <property type="evidence" value="ECO:0007669"/>
    <property type="project" value="UniProtKB-SubCell"/>
</dbReference>
<keyword evidence="6 9" id="KW-0378">Hydrolase</keyword>
<dbReference type="Gene3D" id="3.40.50.300">
    <property type="entry name" value="P-loop containing nucleotide triphosphate hydrolases"/>
    <property type="match status" value="1"/>
</dbReference>
<evidence type="ECO:0000256" key="7">
    <source>
        <dbReference type="ARBA" id="ARBA00022842"/>
    </source>
</evidence>
<dbReference type="InterPro" id="IPR036726">
    <property type="entry name" value="GTP1_OBG_dom_sf"/>
</dbReference>
<comment type="subunit">
    <text evidence="9">Monomer.</text>
</comment>
<proteinExistence type="inferred from homology"/>
<dbReference type="InterPro" id="IPR006073">
    <property type="entry name" value="GTP-bd"/>
</dbReference>
<dbReference type="InterPro" id="IPR006074">
    <property type="entry name" value="GTP1-OBG_CS"/>
</dbReference>
<comment type="subcellular location">
    <subcellularLocation>
        <location evidence="9">Cytoplasm</location>
    </subcellularLocation>
</comment>
<dbReference type="GO" id="GO:0003924">
    <property type="term" value="F:GTPase activity"/>
    <property type="evidence" value="ECO:0007669"/>
    <property type="project" value="UniProtKB-UniRule"/>
</dbReference>
<dbReference type="RefSeq" id="WP_005397942.1">
    <property type="nucleotide sequence ID" value="NZ_JH601088.1"/>
</dbReference>
<feature type="binding site" evidence="9">
    <location>
        <begin position="190"/>
        <end position="194"/>
    </location>
    <ligand>
        <name>GTP</name>
        <dbReference type="ChEBI" id="CHEBI:37565"/>
    </ligand>
</feature>
<dbReference type="CDD" id="cd01898">
    <property type="entry name" value="Obg"/>
    <property type="match status" value="1"/>
</dbReference>
<feature type="binding site" evidence="9">
    <location>
        <begin position="282"/>
        <end position="285"/>
    </location>
    <ligand>
        <name>GTP</name>
        <dbReference type="ChEBI" id="CHEBI:37565"/>
    </ligand>
</feature>
<dbReference type="Gene3D" id="2.70.210.12">
    <property type="entry name" value="GTP1/OBG domain"/>
    <property type="match status" value="1"/>
</dbReference>
<organism evidence="13 14">
    <name type="scientific">Helcococcus kunzii ATCC 51366</name>
    <dbReference type="NCBI Taxonomy" id="883114"/>
    <lineage>
        <taxon>Bacteria</taxon>
        <taxon>Bacillati</taxon>
        <taxon>Bacillota</taxon>
        <taxon>Tissierellia</taxon>
        <taxon>Tissierellales</taxon>
        <taxon>Peptoniphilaceae</taxon>
        <taxon>Helcococcus</taxon>
    </lineage>
</organism>
<dbReference type="InterPro" id="IPR006169">
    <property type="entry name" value="GTP1_OBG_dom"/>
</dbReference>
<dbReference type="Pfam" id="PF01018">
    <property type="entry name" value="GTP1_OBG"/>
    <property type="match status" value="1"/>
</dbReference>
<dbReference type="PROSITE" id="PS51710">
    <property type="entry name" value="G_OBG"/>
    <property type="match status" value="1"/>
</dbReference>
<keyword evidence="5 9" id="KW-0547">Nucleotide-binding</keyword>
<dbReference type="InterPro" id="IPR014100">
    <property type="entry name" value="GTP-bd_Obg/CgtA"/>
</dbReference>
<feature type="domain" description="OCT" evidence="11">
    <location>
        <begin position="337"/>
        <end position="424"/>
    </location>
</feature>
<evidence type="ECO:0000256" key="3">
    <source>
        <dbReference type="ARBA" id="ARBA00022490"/>
    </source>
</evidence>
<dbReference type="InterPro" id="IPR015349">
    <property type="entry name" value="OCT_dom"/>
</dbReference>
<dbReference type="PRINTS" id="PR00326">
    <property type="entry name" value="GTP1OBG"/>
</dbReference>
<comment type="cofactor">
    <cofactor evidence="1 9">
        <name>Mg(2+)</name>
        <dbReference type="ChEBI" id="CHEBI:18420"/>
    </cofactor>
</comment>
<dbReference type="GeneID" id="96998670"/>